<evidence type="ECO:0000256" key="1">
    <source>
        <dbReference type="ARBA" id="ARBA00022723"/>
    </source>
</evidence>
<accession>A0A8H4QXJ4</accession>
<dbReference type="Proteomes" id="UP000521872">
    <property type="component" value="Unassembled WGS sequence"/>
</dbReference>
<keyword evidence="3" id="KW-0732">Signal</keyword>
<dbReference type="GO" id="GO:0016491">
    <property type="term" value="F:oxidoreductase activity"/>
    <property type="evidence" value="ECO:0007669"/>
    <property type="project" value="InterPro"/>
</dbReference>
<keyword evidence="1" id="KW-0479">Metal-binding</keyword>
<evidence type="ECO:0000313" key="6">
    <source>
        <dbReference type="EMBL" id="KAF4619307.1"/>
    </source>
</evidence>
<dbReference type="PROSITE" id="PS00498">
    <property type="entry name" value="TYROSINASE_2"/>
    <property type="match status" value="1"/>
</dbReference>
<reference evidence="6 7" key="1">
    <citation type="submission" date="2019-12" db="EMBL/GenBank/DDBJ databases">
        <authorList>
            <person name="Floudas D."/>
            <person name="Bentzer J."/>
            <person name="Ahren D."/>
            <person name="Johansson T."/>
            <person name="Persson P."/>
            <person name="Tunlid A."/>
        </authorList>
    </citation>
    <scope>NUCLEOTIDE SEQUENCE [LARGE SCALE GENOMIC DNA]</scope>
    <source>
        <strain evidence="6 7">CBS 102.39</strain>
    </source>
</reference>
<keyword evidence="7" id="KW-1185">Reference proteome</keyword>
<name>A0A8H4QXJ4_9AGAR</name>
<evidence type="ECO:0000259" key="4">
    <source>
        <dbReference type="PROSITE" id="PS00497"/>
    </source>
</evidence>
<dbReference type="Gene3D" id="1.10.1280.10">
    <property type="entry name" value="Di-copper center containing domain from catechol oxidase"/>
    <property type="match status" value="1"/>
</dbReference>
<protein>
    <recommendedName>
        <fullName evidence="4 5">Tyrosinase copper-binding domain-containing protein</fullName>
    </recommendedName>
</protein>
<feature type="signal peptide" evidence="3">
    <location>
        <begin position="1"/>
        <end position="23"/>
    </location>
</feature>
<dbReference type="PRINTS" id="PR00092">
    <property type="entry name" value="TYROSINASE"/>
</dbReference>
<feature type="domain" description="Tyrosinase copper-binding" evidence="5">
    <location>
        <begin position="269"/>
        <end position="280"/>
    </location>
</feature>
<feature type="chain" id="PRO_5034503495" description="Tyrosinase copper-binding domain-containing protein" evidence="3">
    <location>
        <begin position="24"/>
        <end position="344"/>
    </location>
</feature>
<sequence length="344" mass="39211">MLPPGSSVVLVLLCFVHAASVYCETIPWQDRRCRNLLVRREWRTLEDYEKHHYLKAVQCLQSLPAHNPAIKAARTRFDEFQAHHITIADEVHNVGQFLPFHRQFVKSYELALRNECGYRGAQPYWDWTLDTHTPEAYLHSPIWDAITGFGGNGLAGTYQLPPGALDPHLPANINPYLGCVQDGPFTNHTLSLGPRHLITDHCLTRGFDASSAVKYITTAARQNAFIQPTFELFRIELEGGSQTRDRRMHDGGHISVGGEMSDFYSSPGDPIFYLHHANLDHIWWKWQNVDRENRLYQISGRSTTSAPFVNVTLDYTLQMGSVGKSVQIRDVMDIHTEENCYTYA</sequence>
<organism evidence="6 7">
    <name type="scientific">Agrocybe pediades</name>
    <dbReference type="NCBI Taxonomy" id="84607"/>
    <lineage>
        <taxon>Eukaryota</taxon>
        <taxon>Fungi</taxon>
        <taxon>Dikarya</taxon>
        <taxon>Basidiomycota</taxon>
        <taxon>Agaricomycotina</taxon>
        <taxon>Agaricomycetes</taxon>
        <taxon>Agaricomycetidae</taxon>
        <taxon>Agaricales</taxon>
        <taxon>Agaricineae</taxon>
        <taxon>Strophariaceae</taxon>
        <taxon>Agrocybe</taxon>
    </lineage>
</organism>
<dbReference type="PANTHER" id="PTHR11474">
    <property type="entry name" value="TYROSINASE FAMILY MEMBER"/>
    <property type="match status" value="1"/>
</dbReference>
<evidence type="ECO:0000313" key="7">
    <source>
        <dbReference type="Proteomes" id="UP000521872"/>
    </source>
</evidence>
<gene>
    <name evidence="6" type="ORF">D9613_004840</name>
</gene>
<keyword evidence="2" id="KW-0186">Copper</keyword>
<dbReference type="Pfam" id="PF00264">
    <property type="entry name" value="Tyrosinase"/>
    <property type="match status" value="1"/>
</dbReference>
<dbReference type="InterPro" id="IPR050316">
    <property type="entry name" value="Tyrosinase/Hemocyanin"/>
</dbReference>
<dbReference type="SUPFAM" id="SSF48056">
    <property type="entry name" value="Di-copper centre-containing domain"/>
    <property type="match status" value="1"/>
</dbReference>
<evidence type="ECO:0000259" key="5">
    <source>
        <dbReference type="PROSITE" id="PS00498"/>
    </source>
</evidence>
<comment type="caution">
    <text evidence="6">The sequence shown here is derived from an EMBL/GenBank/DDBJ whole genome shotgun (WGS) entry which is preliminary data.</text>
</comment>
<dbReference type="GO" id="GO:0046872">
    <property type="term" value="F:metal ion binding"/>
    <property type="evidence" value="ECO:0007669"/>
    <property type="project" value="UniProtKB-KW"/>
</dbReference>
<dbReference type="EMBL" id="JAACJL010000016">
    <property type="protein sequence ID" value="KAF4619307.1"/>
    <property type="molecule type" value="Genomic_DNA"/>
</dbReference>
<evidence type="ECO:0000256" key="3">
    <source>
        <dbReference type="SAM" id="SignalP"/>
    </source>
</evidence>
<dbReference type="AlphaFoldDB" id="A0A8H4QXJ4"/>
<dbReference type="PROSITE" id="PS00497">
    <property type="entry name" value="TYROSINASE_1"/>
    <property type="match status" value="1"/>
</dbReference>
<dbReference type="InterPro" id="IPR008922">
    <property type="entry name" value="Di-copper_centre_dom_sf"/>
</dbReference>
<evidence type="ECO:0000256" key="2">
    <source>
        <dbReference type="ARBA" id="ARBA00023008"/>
    </source>
</evidence>
<feature type="domain" description="Tyrosinase copper-binding" evidence="4">
    <location>
        <begin position="92"/>
        <end position="109"/>
    </location>
</feature>
<proteinExistence type="predicted"/>
<dbReference type="PANTHER" id="PTHR11474:SF126">
    <property type="entry name" value="TYROSINASE-LIKE PROTEIN TYR-1-RELATED"/>
    <property type="match status" value="1"/>
</dbReference>
<dbReference type="InterPro" id="IPR002227">
    <property type="entry name" value="Tyrosinase_Cu-bd"/>
</dbReference>